<name>A0ABU7UJ96_9CLOT</name>
<comment type="caution">
    <text evidence="3">The sequence shown here is derived from an EMBL/GenBank/DDBJ whole genome shotgun (WGS) entry which is preliminary data.</text>
</comment>
<feature type="transmembrane region" description="Helical" evidence="1">
    <location>
        <begin position="564"/>
        <end position="584"/>
    </location>
</feature>
<keyword evidence="1" id="KW-0472">Membrane</keyword>
<evidence type="ECO:0000313" key="3">
    <source>
        <dbReference type="EMBL" id="MEF2110909.1"/>
    </source>
</evidence>
<evidence type="ECO:0000313" key="4">
    <source>
        <dbReference type="Proteomes" id="UP001498469"/>
    </source>
</evidence>
<gene>
    <name evidence="3" type="ORF">SJI18_01145</name>
</gene>
<accession>A0ABU7UJ96</accession>
<dbReference type="Pfam" id="PF06791">
    <property type="entry name" value="TMP_2"/>
    <property type="match status" value="1"/>
</dbReference>
<keyword evidence="4" id="KW-1185">Reference proteome</keyword>
<feature type="transmembrane region" description="Helical" evidence="1">
    <location>
        <begin position="524"/>
        <end position="544"/>
    </location>
</feature>
<dbReference type="InterPro" id="IPR009628">
    <property type="entry name" value="Phage_tape_measure_N"/>
</dbReference>
<feature type="domain" description="Bacteriophage tail tape measure N-terminal" evidence="2">
    <location>
        <begin position="54"/>
        <end position="184"/>
    </location>
</feature>
<evidence type="ECO:0000259" key="2">
    <source>
        <dbReference type="Pfam" id="PF06791"/>
    </source>
</evidence>
<organism evidence="3 4">
    <name type="scientific">Clostridium frigoriphilum</name>
    <dbReference type="NCBI Taxonomy" id="443253"/>
    <lineage>
        <taxon>Bacteria</taxon>
        <taxon>Bacillati</taxon>
        <taxon>Bacillota</taxon>
        <taxon>Clostridia</taxon>
        <taxon>Eubacteriales</taxon>
        <taxon>Clostridiaceae</taxon>
        <taxon>Clostridium</taxon>
    </lineage>
</organism>
<evidence type="ECO:0000256" key="1">
    <source>
        <dbReference type="SAM" id="Phobius"/>
    </source>
</evidence>
<keyword evidence="1" id="KW-0812">Transmembrane</keyword>
<sequence length="935" mass="100369">MQIFELFGTILLKDTGVSKQLDDIDKKGSQTSKSMGLSFGSIAGAALKLGAVLGVGLGIKEMITSAAKGQETMAQMDAVLKSTNGSAGMTKTALVDLASSLSKTTTFSAGTTKAAENLLLTFTGISSKTFPDTMKAAQDMSTVMGTDLNSSVMLLGKSLNNPTEGMGRLTKSGVTFTAAQKEQITTMQKAGDTAGAQKIILAELSKEFGGSAEAAGKTFNGQVTILKNGLIGMGASIGSTVIPYLTQFITAVNTNMPKIKQVLTDVISAIVPKFQEWIKLIIQIAQELLPSFGTSLTGVKGKTDIFKTALNGITTVLTFLKDNIGLVKTGLAALGVVWLLHTGYIIACNTAMAAQKIAQAANILMNGTDATTTGISTVARIANTVATGAWNVVTTIATGITKGVVIAQEALNAAWLANPIGIVIALIVALVAGLVVLFENNKTFHDFVIASWTLIKQVVGDSVTAVVGFFTSLGTSASATWEGIKTGITDFLTAVGTFFSDSWNTIKTTTETVWNGIKDFFKTVWDGINTIFTTIVTTVITFVNDKFGWLEDGIKTIFNAVKDFFVTIWDAIKTVFLGVILLILDLVSGNFDKLQSDAVTLFNKLKDDFQQIWNDIKTVFTTVINLIAEFVRTTFTKIIDDAKTIWNAFKDFLTTLWTTIKTDVTTGWTNVKTEIAKLIKDIIDGAKTVWNAFKDFLVTFWTDLKTNATTGWNALKDAVITVCKDIIQGAKDIWNGLLDWFRELPGKLKTIGSDMFTSMKNGISSVIGTIKTTVVDGVTKAIDWLKALPGQALIWGSDFIQGFVDGITAKANALLKSVENIANSIRGMLHFSTPDYGPLADYETWMPDFMEGMAKGIDTNKFKVIDSIKGLTNDMKVNASVVGGITTKRENTSAVASDDKSKGDVYVIINSPTPVSPSEIARQVKRTQRELALQF</sequence>
<keyword evidence="1" id="KW-1133">Transmembrane helix</keyword>
<protein>
    <submittedName>
        <fullName evidence="3">Phage tail length tape measure family protein</fullName>
    </submittedName>
</protein>
<dbReference type="PANTHER" id="PTHR37813">
    <property type="entry name" value="FELS-2 PROPHAGE PROTEIN"/>
    <property type="match status" value="1"/>
</dbReference>
<dbReference type="PANTHER" id="PTHR37813:SF1">
    <property type="entry name" value="FELS-2 PROPHAGE PROTEIN"/>
    <property type="match status" value="1"/>
</dbReference>
<dbReference type="Proteomes" id="UP001498469">
    <property type="component" value="Unassembled WGS sequence"/>
</dbReference>
<reference evidence="3 4" key="1">
    <citation type="submission" date="2023-11" db="EMBL/GenBank/DDBJ databases">
        <title>Draft genome sequence of a psychrophilic Clostridium strain from permafrost water brine.</title>
        <authorList>
            <person name="Shcherbakova V.A."/>
            <person name="Trubitsyn V.E."/>
            <person name="Zakharyuk A.G."/>
        </authorList>
    </citation>
    <scope>NUCLEOTIDE SEQUENCE [LARGE SCALE GENOMIC DNA]</scope>
    <source>
        <strain evidence="3 4">14F</strain>
    </source>
</reference>
<proteinExistence type="predicted"/>
<feature type="transmembrane region" description="Helical" evidence="1">
    <location>
        <begin position="415"/>
        <end position="438"/>
    </location>
</feature>
<dbReference type="EMBL" id="JAZHFS010000001">
    <property type="protein sequence ID" value="MEF2110909.1"/>
    <property type="molecule type" value="Genomic_DNA"/>
</dbReference>
<dbReference type="RefSeq" id="WP_216247551.1">
    <property type="nucleotide sequence ID" value="NZ_JAZHFS010000001.1"/>
</dbReference>